<name>A0A0E2ALN0_BACFG</name>
<accession>A0A0E2ALN0</accession>
<proteinExistence type="predicted"/>
<evidence type="ECO:0000313" key="2">
    <source>
        <dbReference type="EMBL" id="EIY92970.1"/>
    </source>
</evidence>
<dbReference type="EMBL" id="AGXN01000019">
    <property type="protein sequence ID" value="EIY92970.1"/>
    <property type="molecule type" value="Genomic_DNA"/>
</dbReference>
<evidence type="ECO:0000313" key="3">
    <source>
        <dbReference type="Proteomes" id="UP000003879"/>
    </source>
</evidence>
<dbReference type="AlphaFoldDB" id="A0A0E2ALN0"/>
<dbReference type="HOGENOM" id="CLU_1202828_0_0_10"/>
<protein>
    <submittedName>
        <fullName evidence="2">Uncharacterized protein</fullName>
    </submittedName>
</protein>
<dbReference type="Proteomes" id="UP000003879">
    <property type="component" value="Unassembled WGS sequence"/>
</dbReference>
<dbReference type="PATRIC" id="fig|997883.3.peg.3419"/>
<sequence>MRQVVHRLVRHAPALPSDLLRGFPARIIIVQETADMPVAFQHVQRPRQITDRIEHHAVRHRLSLFERKVREIVHEALKHQGRRLSVPPGSMPEMRDVLWGGRTLEIRVAYLQAALPVPEPDPEIPFAARAVMDLHALPQGNAGRNPPLCQIVQQYRITERRDAHLLECRRRGGRLPGCLGGRGHGEVSLYALQYGGYVARPVQPLRQVDDASSRPLAEVDSQVSGKADLE</sequence>
<evidence type="ECO:0000256" key="1">
    <source>
        <dbReference type="SAM" id="MobiDB-lite"/>
    </source>
</evidence>
<reference evidence="2 3" key="1">
    <citation type="submission" date="2012-02" db="EMBL/GenBank/DDBJ databases">
        <title>The Genome Sequence of Bacteroides fragilis CL07T12C05.</title>
        <authorList>
            <consortium name="The Broad Institute Genome Sequencing Platform"/>
            <person name="Earl A."/>
            <person name="Ward D."/>
            <person name="Feldgarden M."/>
            <person name="Gevers D."/>
            <person name="Zitomersky N.L."/>
            <person name="Coyne M.J."/>
            <person name="Comstock L.E."/>
            <person name="Young S.K."/>
            <person name="Zeng Q."/>
            <person name="Gargeya S."/>
            <person name="Fitzgerald M."/>
            <person name="Haas B."/>
            <person name="Abouelleil A."/>
            <person name="Alvarado L."/>
            <person name="Arachchi H.M."/>
            <person name="Berlin A."/>
            <person name="Chapman S.B."/>
            <person name="Gearin G."/>
            <person name="Goldberg J."/>
            <person name="Griggs A."/>
            <person name="Gujja S."/>
            <person name="Hansen M."/>
            <person name="Heiman D."/>
            <person name="Howarth C."/>
            <person name="Larimer J."/>
            <person name="Lui A."/>
            <person name="MacDonald P.J.P."/>
            <person name="McCowen C."/>
            <person name="Montmayeur A."/>
            <person name="Murphy C."/>
            <person name="Neiman D."/>
            <person name="Pearson M."/>
            <person name="Priest M."/>
            <person name="Roberts A."/>
            <person name="Saif S."/>
            <person name="Shea T."/>
            <person name="Sisk P."/>
            <person name="Stolte C."/>
            <person name="Sykes S."/>
            <person name="Wortman J."/>
            <person name="Nusbaum C."/>
            <person name="Birren B."/>
        </authorList>
    </citation>
    <scope>NUCLEOTIDE SEQUENCE [LARGE SCALE GENOMIC DNA]</scope>
    <source>
        <strain evidence="2 3">CL07T12C05</strain>
    </source>
</reference>
<gene>
    <name evidence="2" type="ORF">HMPREF1056_03258</name>
</gene>
<feature type="region of interest" description="Disordered" evidence="1">
    <location>
        <begin position="209"/>
        <end position="230"/>
    </location>
</feature>
<organism evidence="2 3">
    <name type="scientific">Bacteroides fragilis CL07T12C05</name>
    <dbReference type="NCBI Taxonomy" id="997883"/>
    <lineage>
        <taxon>Bacteria</taxon>
        <taxon>Pseudomonadati</taxon>
        <taxon>Bacteroidota</taxon>
        <taxon>Bacteroidia</taxon>
        <taxon>Bacteroidales</taxon>
        <taxon>Bacteroidaceae</taxon>
        <taxon>Bacteroides</taxon>
    </lineage>
</organism>
<comment type="caution">
    <text evidence="2">The sequence shown here is derived from an EMBL/GenBank/DDBJ whole genome shotgun (WGS) entry which is preliminary data.</text>
</comment>